<accession>A0A815GZ94</accession>
<protein>
    <recommendedName>
        <fullName evidence="1">Aminoglycoside phosphotransferase domain-containing protein</fullName>
    </recommendedName>
</protein>
<dbReference type="EMBL" id="CAJNOQ010014600">
    <property type="protein sequence ID" value="CAF1344968.1"/>
    <property type="molecule type" value="Genomic_DNA"/>
</dbReference>
<evidence type="ECO:0000259" key="1">
    <source>
        <dbReference type="Pfam" id="PF01636"/>
    </source>
</evidence>
<dbReference type="InterPro" id="IPR011009">
    <property type="entry name" value="Kinase-like_dom_sf"/>
</dbReference>
<dbReference type="Proteomes" id="UP000677228">
    <property type="component" value="Unassembled WGS sequence"/>
</dbReference>
<dbReference type="EMBL" id="CAJNOK010001242">
    <property type="protein sequence ID" value="CAF0801144.1"/>
    <property type="molecule type" value="Genomic_DNA"/>
</dbReference>
<dbReference type="Gene3D" id="3.30.200.20">
    <property type="entry name" value="Phosphorylase Kinase, domain 1"/>
    <property type="match status" value="1"/>
</dbReference>
<organism evidence="3 6">
    <name type="scientific">Didymodactylos carnosus</name>
    <dbReference type="NCBI Taxonomy" id="1234261"/>
    <lineage>
        <taxon>Eukaryota</taxon>
        <taxon>Metazoa</taxon>
        <taxon>Spiralia</taxon>
        <taxon>Gnathifera</taxon>
        <taxon>Rotifera</taxon>
        <taxon>Eurotatoria</taxon>
        <taxon>Bdelloidea</taxon>
        <taxon>Philodinida</taxon>
        <taxon>Philodinidae</taxon>
        <taxon>Didymodactylos</taxon>
    </lineage>
</organism>
<dbReference type="Proteomes" id="UP000681722">
    <property type="component" value="Unassembled WGS sequence"/>
</dbReference>
<dbReference type="PANTHER" id="PTHR21310">
    <property type="entry name" value="AMINOGLYCOSIDE PHOSPHOTRANSFERASE-RELATED-RELATED"/>
    <property type="match status" value="1"/>
</dbReference>
<dbReference type="EMBL" id="CAJOBA010001242">
    <property type="protein sequence ID" value="CAF3584477.1"/>
    <property type="molecule type" value="Genomic_DNA"/>
</dbReference>
<gene>
    <name evidence="3" type="ORF">GPM918_LOCUS30622</name>
    <name evidence="2" type="ORF">OVA965_LOCUS4652</name>
    <name evidence="5" type="ORF">SRO942_LOCUS31239</name>
    <name evidence="4" type="ORF">TMI583_LOCUS4650</name>
</gene>
<evidence type="ECO:0000313" key="2">
    <source>
        <dbReference type="EMBL" id="CAF0801144.1"/>
    </source>
</evidence>
<evidence type="ECO:0000313" key="3">
    <source>
        <dbReference type="EMBL" id="CAF1344968.1"/>
    </source>
</evidence>
<dbReference type="InterPro" id="IPR051678">
    <property type="entry name" value="AGP_Transferase"/>
</dbReference>
<dbReference type="Pfam" id="PF01636">
    <property type="entry name" value="APH"/>
    <property type="match status" value="1"/>
</dbReference>
<evidence type="ECO:0000313" key="4">
    <source>
        <dbReference type="EMBL" id="CAF3584477.1"/>
    </source>
</evidence>
<dbReference type="PANTHER" id="PTHR21310:SF15">
    <property type="entry name" value="AMINOGLYCOSIDE PHOSPHOTRANSFERASE DOMAIN-CONTAINING PROTEIN"/>
    <property type="match status" value="1"/>
</dbReference>
<dbReference type="InterPro" id="IPR002575">
    <property type="entry name" value="Aminoglycoside_PTrfase"/>
</dbReference>
<evidence type="ECO:0000313" key="5">
    <source>
        <dbReference type="EMBL" id="CAF4209716.1"/>
    </source>
</evidence>
<dbReference type="EMBL" id="CAJOBC010060952">
    <property type="protein sequence ID" value="CAF4209716.1"/>
    <property type="molecule type" value="Genomic_DNA"/>
</dbReference>
<dbReference type="AlphaFoldDB" id="A0A815GZ94"/>
<comment type="caution">
    <text evidence="3">The sequence shown here is derived from an EMBL/GenBank/DDBJ whole genome shotgun (WGS) entry which is preliminary data.</text>
</comment>
<reference evidence="3" key="1">
    <citation type="submission" date="2021-02" db="EMBL/GenBank/DDBJ databases">
        <authorList>
            <person name="Nowell W R."/>
        </authorList>
    </citation>
    <scope>NUCLEOTIDE SEQUENCE</scope>
</reference>
<dbReference type="Proteomes" id="UP000682733">
    <property type="component" value="Unassembled WGS sequence"/>
</dbReference>
<proteinExistence type="predicted"/>
<evidence type="ECO:0000313" key="6">
    <source>
        <dbReference type="Proteomes" id="UP000663829"/>
    </source>
</evidence>
<dbReference type="SUPFAM" id="SSF56112">
    <property type="entry name" value="Protein kinase-like (PK-like)"/>
    <property type="match status" value="1"/>
</dbReference>
<dbReference type="Gene3D" id="3.90.1200.10">
    <property type="match status" value="1"/>
</dbReference>
<sequence>MTNTFEPSTSVTDSICRAIKSQFDIDAVESKSLSIIRCNQGCSCNVFEIQVDPGKTSFIAKFPRDDDAKHGLNLEMSLLKYLNELSNLAPLPFQIPQLKLHYHTSEIPFSLHKKVPGSHLTTEEYENLNELAKNNLALKIAKFYQQLHLIPISKVEAIFVDLEVRELLSPYNDILIESTIKKNRKLLNEKYQFTDENINLIYFALKEYRRVISELDTANRILGHFDVHGENLGFDHNREELIGIFDFADCGIGDFHLEMHTSSWISIDLSRRIINFYQQLTNKQVNRTKVHLFTLMCRLDDYATLMDRIENGRESCTEAEIKIVFERIPQWIEILKKYDIDLKES</sequence>
<dbReference type="Proteomes" id="UP000663829">
    <property type="component" value="Unassembled WGS sequence"/>
</dbReference>
<keyword evidence="6" id="KW-1185">Reference proteome</keyword>
<name>A0A815GZ94_9BILA</name>
<feature type="domain" description="Aminoglycoside phosphotransferase" evidence="1">
    <location>
        <begin position="38"/>
        <end position="258"/>
    </location>
</feature>